<evidence type="ECO:0000313" key="3">
    <source>
        <dbReference type="Proteomes" id="UP000515743"/>
    </source>
</evidence>
<dbReference type="GO" id="GO:0010181">
    <property type="term" value="F:FMN binding"/>
    <property type="evidence" value="ECO:0007669"/>
    <property type="project" value="TreeGrafter"/>
</dbReference>
<dbReference type="Pfam" id="PF03358">
    <property type="entry name" value="FMN_red"/>
    <property type="match status" value="1"/>
</dbReference>
<dbReference type="InterPro" id="IPR029039">
    <property type="entry name" value="Flavoprotein-like_sf"/>
</dbReference>
<dbReference type="AlphaFoldDB" id="A0A7G7CNS4"/>
<proteinExistence type="predicted"/>
<evidence type="ECO:0000313" key="2">
    <source>
        <dbReference type="EMBL" id="QNE89240.1"/>
    </source>
</evidence>
<protein>
    <submittedName>
        <fullName evidence="2">NAD(P)H-dependent oxidoreductase</fullName>
    </submittedName>
</protein>
<evidence type="ECO:0000259" key="1">
    <source>
        <dbReference type="Pfam" id="PF03358"/>
    </source>
</evidence>
<dbReference type="RefSeq" id="WP_185175617.1">
    <property type="nucleotide sequence ID" value="NZ_CP059404.1"/>
</dbReference>
<dbReference type="PANTHER" id="PTHR30543">
    <property type="entry name" value="CHROMATE REDUCTASE"/>
    <property type="match status" value="1"/>
</dbReference>
<dbReference type="EMBL" id="CP059404">
    <property type="protein sequence ID" value="QNE89240.1"/>
    <property type="molecule type" value="Genomic_DNA"/>
</dbReference>
<feature type="domain" description="NADPH-dependent FMN reductase-like" evidence="1">
    <location>
        <begin position="1"/>
        <end position="148"/>
    </location>
</feature>
<dbReference type="GO" id="GO:0016491">
    <property type="term" value="F:oxidoreductase activity"/>
    <property type="evidence" value="ECO:0007669"/>
    <property type="project" value="InterPro"/>
</dbReference>
<dbReference type="PANTHER" id="PTHR30543:SF21">
    <property type="entry name" value="NAD(P)H-DEPENDENT FMN REDUCTASE LOT6"/>
    <property type="match status" value="1"/>
</dbReference>
<dbReference type="SUPFAM" id="SSF52218">
    <property type="entry name" value="Flavoproteins"/>
    <property type="match status" value="1"/>
</dbReference>
<dbReference type="KEGG" id="cik:H0194_09310"/>
<reference evidence="2 3" key="1">
    <citation type="submission" date="2020-07" db="EMBL/GenBank/DDBJ databases">
        <title>Complete genome and description of Corynebacterium incognita strain Marseille-Q3630 sp. nov.</title>
        <authorList>
            <person name="Boxberger M."/>
        </authorList>
    </citation>
    <scope>NUCLEOTIDE SEQUENCE [LARGE SCALE GENOMIC DNA]</scope>
    <source>
        <strain evidence="2 3">Marseille-Q3630</strain>
    </source>
</reference>
<gene>
    <name evidence="2" type="ORF">H0194_09310</name>
</gene>
<name>A0A7G7CNS4_9CORY</name>
<organism evidence="2 3">
    <name type="scientific">Corynebacterium incognita</name>
    <dbReference type="NCBI Taxonomy" id="2754725"/>
    <lineage>
        <taxon>Bacteria</taxon>
        <taxon>Bacillati</taxon>
        <taxon>Actinomycetota</taxon>
        <taxon>Actinomycetes</taxon>
        <taxon>Mycobacteriales</taxon>
        <taxon>Corynebacteriaceae</taxon>
        <taxon>Corynebacterium</taxon>
    </lineage>
</organism>
<sequence>MAIGIIIGSVREGRLGESVAQWVLEQARARGGEHAYELVDLKDYLMPLLDAEVLPAAAEGKYADSQVTAWAETVAKYDGFVMVTPEYNHSVPGPLKNAVDSLFVEWAGKPITVLGYSYSGGQWVIPAWLPVLENLKMKVAENTVSFSIADNTNDAGLAVTDAVAEQLRVALDEIEAAL</sequence>
<keyword evidence="3" id="KW-1185">Reference proteome</keyword>
<dbReference type="GO" id="GO:0005829">
    <property type="term" value="C:cytosol"/>
    <property type="evidence" value="ECO:0007669"/>
    <property type="project" value="TreeGrafter"/>
</dbReference>
<accession>A0A7G7CNS4</accession>
<dbReference type="InterPro" id="IPR005025">
    <property type="entry name" value="FMN_Rdtase-like_dom"/>
</dbReference>
<dbReference type="Gene3D" id="3.40.50.360">
    <property type="match status" value="1"/>
</dbReference>
<dbReference type="InterPro" id="IPR050712">
    <property type="entry name" value="NAD(P)H-dep_reductase"/>
</dbReference>
<dbReference type="Proteomes" id="UP000515743">
    <property type="component" value="Chromosome"/>
</dbReference>